<sequence length="356" mass="40039">MKITLSFATSPADLDALGDEWEELADRCPHARFFQRPGWCRAWWRAVAEGRPGYELVVAAVRDRPGALVALAPLMVRDADGRRELCFLADPYTDYHDVLCLPGHMDSALELVWRGLRERGGWDTCALREVPMASPTADWLAGIARTVPVAELRRASTCPTLDLRDEVAYRRAVSKYEYRSKARKLAAIGPVECTHLSEPAELRRYFPEFRQMHLDQWQGRPDAVGSFDDEDVTAFFVRLIDEVGSSGGAVLTRFCVDGRPAAYYWGFRDRDCYRAYRTAYDVSLSRYSPGAVMLRHMLLDFPGSGYRTFDFMRGGYGYKSRFASGTNQNVSLELSRPAGGRRQSLASAPATAVEHP</sequence>
<keyword evidence="3" id="KW-0012">Acyltransferase</keyword>
<dbReference type="Gene3D" id="3.40.630.30">
    <property type="match status" value="1"/>
</dbReference>
<dbReference type="RefSeq" id="WP_331786162.1">
    <property type="nucleotide sequence ID" value="NZ_JAVFKM010000004.1"/>
</dbReference>
<reference evidence="3 4" key="1">
    <citation type="submission" date="2023-08" db="EMBL/GenBank/DDBJ databases">
        <authorList>
            <person name="Sharma P."/>
            <person name="Verma V."/>
            <person name="Mohan M.K."/>
            <person name="Dubey A.K."/>
        </authorList>
    </citation>
    <scope>NUCLEOTIDE SEQUENCE [LARGE SCALE GENOMIC DNA]</scope>
    <source>
        <strain evidence="3 4">ADP4</strain>
    </source>
</reference>
<comment type="caution">
    <text evidence="3">The sequence shown here is derived from an EMBL/GenBank/DDBJ whole genome shotgun (WGS) entry which is preliminary data.</text>
</comment>
<keyword evidence="3" id="KW-0808">Transferase</keyword>
<dbReference type="EMBL" id="JAVFKM010000004">
    <property type="protein sequence ID" value="MEF3113537.1"/>
    <property type="molecule type" value="Genomic_DNA"/>
</dbReference>
<name>A0ABU7WQ46_9ACTN</name>
<evidence type="ECO:0000256" key="1">
    <source>
        <dbReference type="SAM" id="MobiDB-lite"/>
    </source>
</evidence>
<protein>
    <submittedName>
        <fullName evidence="3">GNAT family N-acetyltransferase</fullName>
        <ecNumber evidence="3">2.3.1.-</ecNumber>
    </submittedName>
</protein>
<dbReference type="SUPFAM" id="SSF55729">
    <property type="entry name" value="Acyl-CoA N-acyltransferases (Nat)"/>
    <property type="match status" value="1"/>
</dbReference>
<organism evidence="3 4">
    <name type="scientific">Streptomyces chrestomyceticus</name>
    <dbReference type="NCBI Taxonomy" id="68185"/>
    <lineage>
        <taxon>Bacteria</taxon>
        <taxon>Bacillati</taxon>
        <taxon>Actinomycetota</taxon>
        <taxon>Actinomycetes</taxon>
        <taxon>Kitasatosporales</taxon>
        <taxon>Streptomycetaceae</taxon>
        <taxon>Streptomyces</taxon>
    </lineage>
</organism>
<feature type="region of interest" description="Disordered" evidence="1">
    <location>
        <begin position="336"/>
        <end position="356"/>
    </location>
</feature>
<feature type="domain" description="BioF2-like acetyltransferase" evidence="2">
    <location>
        <begin position="175"/>
        <end position="320"/>
    </location>
</feature>
<evidence type="ECO:0000313" key="4">
    <source>
        <dbReference type="Proteomes" id="UP001348265"/>
    </source>
</evidence>
<dbReference type="Pfam" id="PF13480">
    <property type="entry name" value="Acetyltransf_6"/>
    <property type="match status" value="1"/>
</dbReference>
<dbReference type="InterPro" id="IPR016181">
    <property type="entry name" value="Acyl_CoA_acyltransferase"/>
</dbReference>
<dbReference type="InterPro" id="IPR038740">
    <property type="entry name" value="BioF2-like_GNAT_dom"/>
</dbReference>
<dbReference type="EC" id="2.3.1.-" evidence="3"/>
<evidence type="ECO:0000313" key="3">
    <source>
        <dbReference type="EMBL" id="MEF3113537.1"/>
    </source>
</evidence>
<proteinExistence type="predicted"/>
<keyword evidence="4" id="KW-1185">Reference proteome</keyword>
<accession>A0ABU7WQ46</accession>
<gene>
    <name evidence="3" type="ORF">RB636_10045</name>
</gene>
<dbReference type="Proteomes" id="UP001348265">
    <property type="component" value="Unassembled WGS sequence"/>
</dbReference>
<dbReference type="GO" id="GO:0016746">
    <property type="term" value="F:acyltransferase activity"/>
    <property type="evidence" value="ECO:0007669"/>
    <property type="project" value="UniProtKB-KW"/>
</dbReference>
<evidence type="ECO:0000259" key="2">
    <source>
        <dbReference type="Pfam" id="PF13480"/>
    </source>
</evidence>